<organism evidence="2 3">
    <name type="scientific">Discina gigas</name>
    <dbReference type="NCBI Taxonomy" id="1032678"/>
    <lineage>
        <taxon>Eukaryota</taxon>
        <taxon>Fungi</taxon>
        <taxon>Dikarya</taxon>
        <taxon>Ascomycota</taxon>
        <taxon>Pezizomycotina</taxon>
        <taxon>Pezizomycetes</taxon>
        <taxon>Pezizales</taxon>
        <taxon>Discinaceae</taxon>
        <taxon>Discina</taxon>
    </lineage>
</organism>
<gene>
    <name evidence="2" type="ORF">Q9L58_003006</name>
</gene>
<keyword evidence="3" id="KW-1185">Reference proteome</keyword>
<sequence length="141" mass="15762">MGKEDYASTGGSLKLKGAKDSGIKKKKKKSRDKALTEAKSENPEGERAISAAEENESDRGKARESEGAGEPDGDDDDGVETGAYYAGKTDAERRFEERKRKRMDERLKREGTKSHKQRVEEYNKYLSNLSEHHDMPRIGPG</sequence>
<reference evidence="2 3" key="1">
    <citation type="submission" date="2024-02" db="EMBL/GenBank/DDBJ databases">
        <title>Discinaceae phylogenomics.</title>
        <authorList>
            <person name="Dirks A.C."/>
            <person name="James T.Y."/>
        </authorList>
    </citation>
    <scope>NUCLEOTIDE SEQUENCE [LARGE SCALE GENOMIC DNA]</scope>
    <source>
        <strain evidence="2 3">ACD0624</strain>
    </source>
</reference>
<feature type="compositionally biased region" description="Basic and acidic residues" evidence="1">
    <location>
        <begin position="32"/>
        <end position="47"/>
    </location>
</feature>
<dbReference type="PANTHER" id="PTHR13282">
    <property type="entry name" value="PROTEIN FAM32A"/>
    <property type="match status" value="1"/>
</dbReference>
<dbReference type="Proteomes" id="UP001447188">
    <property type="component" value="Unassembled WGS sequence"/>
</dbReference>
<dbReference type="EMBL" id="JBBBZM010000028">
    <property type="protein sequence ID" value="KAL0637928.1"/>
    <property type="molecule type" value="Genomic_DNA"/>
</dbReference>
<feature type="compositionally biased region" description="Basic and acidic residues" evidence="1">
    <location>
        <begin position="89"/>
        <end position="118"/>
    </location>
</feature>
<evidence type="ECO:0000313" key="3">
    <source>
        <dbReference type="Proteomes" id="UP001447188"/>
    </source>
</evidence>
<evidence type="ECO:0000256" key="1">
    <source>
        <dbReference type="SAM" id="MobiDB-lite"/>
    </source>
</evidence>
<feature type="compositionally biased region" description="Acidic residues" evidence="1">
    <location>
        <begin position="67"/>
        <end position="79"/>
    </location>
</feature>
<comment type="caution">
    <text evidence="2">The sequence shown here is derived from an EMBL/GenBank/DDBJ whole genome shotgun (WGS) entry which is preliminary data.</text>
</comment>
<evidence type="ECO:0008006" key="4">
    <source>
        <dbReference type="Google" id="ProtNLM"/>
    </source>
</evidence>
<protein>
    <recommendedName>
        <fullName evidence="4">DUF1754-domain-containing protein</fullName>
    </recommendedName>
</protein>
<accession>A0ABR3GQ14</accession>
<dbReference type="Pfam" id="PF08555">
    <property type="entry name" value="FAM32A"/>
    <property type="match status" value="1"/>
</dbReference>
<dbReference type="PANTHER" id="PTHR13282:SF6">
    <property type="entry name" value="PROTEIN FAM32A"/>
    <property type="match status" value="1"/>
</dbReference>
<name>A0ABR3GQ14_9PEZI</name>
<evidence type="ECO:0000313" key="2">
    <source>
        <dbReference type="EMBL" id="KAL0637928.1"/>
    </source>
</evidence>
<proteinExistence type="predicted"/>
<dbReference type="InterPro" id="IPR013865">
    <property type="entry name" value="FAM32A"/>
</dbReference>
<feature type="region of interest" description="Disordered" evidence="1">
    <location>
        <begin position="1"/>
        <end position="118"/>
    </location>
</feature>
<feature type="compositionally biased region" description="Basic and acidic residues" evidence="1">
    <location>
        <begin position="57"/>
        <end position="66"/>
    </location>
</feature>